<feature type="compositionally biased region" description="Basic and acidic residues" evidence="2">
    <location>
        <begin position="455"/>
        <end position="472"/>
    </location>
</feature>
<dbReference type="Pfam" id="PF12874">
    <property type="entry name" value="zf-met"/>
    <property type="match status" value="1"/>
</dbReference>
<dbReference type="Pfam" id="PF10453">
    <property type="entry name" value="NUFIP1"/>
    <property type="match status" value="1"/>
</dbReference>
<dbReference type="InterPro" id="IPR019496">
    <property type="entry name" value="NUFIP1_cons_dom"/>
</dbReference>
<dbReference type="InterPro" id="IPR013087">
    <property type="entry name" value="Znf_C2H2_type"/>
</dbReference>
<protein>
    <submittedName>
        <fullName evidence="5">Nuclear fragile X mental retardation-interacting protein 1-like isoform X1</fullName>
    </submittedName>
</protein>
<keyword evidence="4" id="KW-1185">Reference proteome</keyword>
<feature type="compositionally biased region" description="Basic and acidic residues" evidence="2">
    <location>
        <begin position="348"/>
        <end position="359"/>
    </location>
</feature>
<dbReference type="PANTHER" id="PTHR13309">
    <property type="entry name" value="NUCLEAR FRAGILE X MENTAL RETARDATION PROTEIN INTERACTING PROTEIN 1"/>
    <property type="match status" value="1"/>
</dbReference>
<dbReference type="SUPFAM" id="SSF57667">
    <property type="entry name" value="beta-beta-alpha zinc fingers"/>
    <property type="match status" value="1"/>
</dbReference>
<accession>A0ABM1EV16</accession>
<feature type="domain" description="C2H2-type" evidence="3">
    <location>
        <begin position="200"/>
        <end position="222"/>
    </location>
</feature>
<organism evidence="4 5">
    <name type="scientific">Priapulus caudatus</name>
    <name type="common">Priapulid worm</name>
    <dbReference type="NCBI Taxonomy" id="37621"/>
    <lineage>
        <taxon>Eukaryota</taxon>
        <taxon>Metazoa</taxon>
        <taxon>Ecdysozoa</taxon>
        <taxon>Scalidophora</taxon>
        <taxon>Priapulida</taxon>
        <taxon>Priapulimorpha</taxon>
        <taxon>Priapulimorphida</taxon>
        <taxon>Priapulidae</taxon>
        <taxon>Priapulus</taxon>
    </lineage>
</organism>
<reference evidence="5" key="1">
    <citation type="submission" date="2025-08" db="UniProtKB">
        <authorList>
            <consortium name="RefSeq"/>
        </authorList>
    </citation>
    <scope>IDENTIFICATION</scope>
</reference>
<dbReference type="InterPro" id="IPR039136">
    <property type="entry name" value="NUFIP1-like"/>
</dbReference>
<evidence type="ECO:0000256" key="2">
    <source>
        <dbReference type="SAM" id="MobiDB-lite"/>
    </source>
</evidence>
<dbReference type="GeneID" id="106816016"/>
<dbReference type="PROSITE" id="PS00028">
    <property type="entry name" value="ZINC_FINGER_C2H2_1"/>
    <property type="match status" value="1"/>
</dbReference>
<gene>
    <name evidence="5" type="primary">LOC106816016</name>
</gene>
<feature type="region of interest" description="Disordered" evidence="2">
    <location>
        <begin position="455"/>
        <end position="509"/>
    </location>
</feature>
<dbReference type="SMART" id="SM00355">
    <property type="entry name" value="ZnF_C2H2"/>
    <property type="match status" value="2"/>
</dbReference>
<dbReference type="InterPro" id="IPR036236">
    <property type="entry name" value="Znf_C2H2_sf"/>
</dbReference>
<evidence type="ECO:0000313" key="4">
    <source>
        <dbReference type="Proteomes" id="UP000695022"/>
    </source>
</evidence>
<evidence type="ECO:0000256" key="1">
    <source>
        <dbReference type="PROSITE-ProRule" id="PRU00042"/>
    </source>
</evidence>
<feature type="compositionally biased region" description="Low complexity" evidence="2">
    <location>
        <begin position="120"/>
        <end position="131"/>
    </location>
</feature>
<evidence type="ECO:0000259" key="3">
    <source>
        <dbReference type="PROSITE" id="PS50157"/>
    </source>
</evidence>
<feature type="region of interest" description="Disordered" evidence="2">
    <location>
        <begin position="102"/>
        <end position="191"/>
    </location>
</feature>
<keyword evidence="1" id="KW-0479">Metal-binding</keyword>
<proteinExistence type="predicted"/>
<keyword evidence="1" id="KW-0862">Zinc</keyword>
<name>A0ABM1EV16_PRICU</name>
<dbReference type="PROSITE" id="PS50157">
    <property type="entry name" value="ZINC_FINGER_C2H2_2"/>
    <property type="match status" value="1"/>
</dbReference>
<dbReference type="RefSeq" id="XP_014676037.1">
    <property type="nucleotide sequence ID" value="XM_014820551.1"/>
</dbReference>
<dbReference type="PANTHER" id="PTHR13309:SF0">
    <property type="entry name" value="FMR1-INTERACTING PROTEIN NUFIP1"/>
    <property type="match status" value="1"/>
</dbReference>
<keyword evidence="1" id="KW-0863">Zinc-finger</keyword>
<feature type="region of interest" description="Disordered" evidence="2">
    <location>
        <begin position="307"/>
        <end position="399"/>
    </location>
</feature>
<dbReference type="Proteomes" id="UP000695022">
    <property type="component" value="Unplaced"/>
</dbReference>
<evidence type="ECO:0000313" key="5">
    <source>
        <dbReference type="RefSeq" id="XP_014676037.1"/>
    </source>
</evidence>
<sequence length="555" mass="63251">MAAPTKHACQQFYQNMQQRQPPGFPWRGTMHNGPRMRGYCRPPVPGFGRPPFSPPFRGNQPPPWRTAGEMSDCTDEFHHPPDPNMHGAPWIRLPNIFRGNVHRGRGLNNRPNMLKRGQCPGPMRGTGPRPGFASHQQMSPQLPQRGRQQRISKRKANNDLPSTSNEYDDGADDTNLSTTVSQKKGKKKANKKDLPEYNLYACDICDRGFQSEEAYEAHIQTHEKCSYEGCNFTAHPKVVQKHIHWQHLTGCAEKIKRLTTMSEIQKWREERKRNYPTKENIMRKKASSTDKRERGEVLETKSFGSKFGRLQKKRMRKQVYQEGGTDVGKMKKTSHTRQDNEDVSQQAVKEDKPEVHESQYGRADPMSYFLTGHNDEDSDTEAPTVEPIMKSDPSVPALPGGLGTLLAAYGSDSDEEVTPFTLEVREKPSTKMETKDVEHILEAANVTLNCDEECHSEDHMQSKADEQPEHRHQINSNVNKRQGMPPARGRSRKRRRGGGPQQQPMLMRRPTLLEKLLAPEIRHERNVILQCVRYIVKNHFFGIGQSDQSTSPASV</sequence>